<dbReference type="SUPFAM" id="SSF54001">
    <property type="entry name" value="Cysteine proteinases"/>
    <property type="match status" value="1"/>
</dbReference>
<sequence>MKKRVTCGFLLLFLALSLSFEPRVQAAYPAAMSAAHPLMGYPLSRARKTIVYTDAARKKKLTTLTYREFSILKYDKTKQSLYVTCKEGTKIIKGWVKRNTFFFTQDFKAVQSFANQNLTLYQAKSTSMYYQSIPLYTGGSTVGESGSWYQMTFYLNGRYYLGWIPKTDYGKIRLSMDTTEQLLADGTYTIRARERNRFSLTADTAKGTALLRKTTGKENQLYTLKHVENNQYTISPYGTELYLGLKDGKLAAVSDKTLWTFTRYGRYFALREVKSQKGIAFVSGKGIFERRYARTSSLQNWVFTKTTVKNEERKNTVFSQYDPKWGGNTYCDGNPVRTISSSGCGVVSFVNAIYALNGEYIDPTVLARYSNSHGHYFYMQGTADTLYADFARTNGVFYHFKWDGKIYDTASLKKHLKNGGTAVALVPGHYIAIAGYRESDNSFLVLDSAIYNKRPTTINGDWVSEATLRTGTLYCSYFHLFSRVK</sequence>
<dbReference type="RefSeq" id="WP_227614330.1">
    <property type="nucleotide sequence ID" value="NZ_JAJEPR010000004.1"/>
</dbReference>
<feature type="signal peptide" evidence="1">
    <location>
        <begin position="1"/>
        <end position="26"/>
    </location>
</feature>
<protein>
    <recommendedName>
        <fullName evidence="4">Peptidase C39-like domain-containing protein</fullName>
    </recommendedName>
</protein>
<comment type="caution">
    <text evidence="2">The sequence shown here is derived from an EMBL/GenBank/DDBJ whole genome shotgun (WGS) entry which is preliminary data.</text>
</comment>
<keyword evidence="1" id="KW-0732">Signal</keyword>
<evidence type="ECO:0000313" key="3">
    <source>
        <dbReference type="Proteomes" id="UP001197875"/>
    </source>
</evidence>
<gene>
    <name evidence="2" type="ORF">LKD71_03335</name>
</gene>
<feature type="chain" id="PRO_5042157002" description="Peptidase C39-like domain-containing protein" evidence="1">
    <location>
        <begin position="27"/>
        <end position="485"/>
    </location>
</feature>
<dbReference type="InterPro" id="IPR035992">
    <property type="entry name" value="Ricin_B-like_lectins"/>
</dbReference>
<evidence type="ECO:0000256" key="1">
    <source>
        <dbReference type="SAM" id="SignalP"/>
    </source>
</evidence>
<reference evidence="2 3" key="1">
    <citation type="submission" date="2021-10" db="EMBL/GenBank/DDBJ databases">
        <title>Anaerobic single-cell dispensing facilitates the cultivation of human gut bacteria.</title>
        <authorList>
            <person name="Afrizal A."/>
        </authorList>
    </citation>
    <scope>NUCLEOTIDE SEQUENCE [LARGE SCALE GENOMIC DNA]</scope>
    <source>
        <strain evidence="2 3">CLA-AA-H277</strain>
    </source>
</reference>
<dbReference type="Proteomes" id="UP001197875">
    <property type="component" value="Unassembled WGS sequence"/>
</dbReference>
<keyword evidence="3" id="KW-1185">Reference proteome</keyword>
<name>A0AAE3J578_9FIRM</name>
<dbReference type="Gene3D" id="2.80.10.50">
    <property type="match status" value="1"/>
</dbReference>
<evidence type="ECO:0008006" key="4">
    <source>
        <dbReference type="Google" id="ProtNLM"/>
    </source>
</evidence>
<dbReference type="AlphaFoldDB" id="A0AAE3J578"/>
<proteinExistence type="predicted"/>
<accession>A0AAE3J578</accession>
<dbReference type="EMBL" id="JAJEPR010000004">
    <property type="protein sequence ID" value="MCC2188864.1"/>
    <property type="molecule type" value="Genomic_DNA"/>
</dbReference>
<dbReference type="CDD" id="cd00161">
    <property type="entry name" value="beta-trefoil_Ricin-like"/>
    <property type="match status" value="1"/>
</dbReference>
<dbReference type="SUPFAM" id="SSF50370">
    <property type="entry name" value="Ricin B-like lectins"/>
    <property type="match status" value="1"/>
</dbReference>
<dbReference type="InterPro" id="IPR038765">
    <property type="entry name" value="Papain-like_cys_pep_sf"/>
</dbReference>
<organism evidence="2 3">
    <name type="scientific">Fusicatenibacter faecihominis</name>
    <dbReference type="NCBI Taxonomy" id="2881276"/>
    <lineage>
        <taxon>Bacteria</taxon>
        <taxon>Bacillati</taxon>
        <taxon>Bacillota</taxon>
        <taxon>Clostridia</taxon>
        <taxon>Lachnospirales</taxon>
        <taxon>Lachnospiraceae</taxon>
        <taxon>Fusicatenibacter</taxon>
    </lineage>
</organism>
<evidence type="ECO:0000313" key="2">
    <source>
        <dbReference type="EMBL" id="MCC2188864.1"/>
    </source>
</evidence>